<organism evidence="1 2">
    <name type="scientific">Methanosarcina vacuolata Z-761</name>
    <dbReference type="NCBI Taxonomy" id="1434123"/>
    <lineage>
        <taxon>Archaea</taxon>
        <taxon>Methanobacteriati</taxon>
        <taxon>Methanobacteriota</taxon>
        <taxon>Stenosarchaea group</taxon>
        <taxon>Methanomicrobia</taxon>
        <taxon>Methanosarcinales</taxon>
        <taxon>Methanosarcinaceae</taxon>
        <taxon>Methanosarcina</taxon>
    </lineage>
</organism>
<dbReference type="EMBL" id="CP009520">
    <property type="protein sequence ID" value="AKB45425.1"/>
    <property type="molecule type" value="Genomic_DNA"/>
</dbReference>
<accession>A0A0E3Q8I4</accession>
<dbReference type="HOGENOM" id="CLU_2985736_0_0_2"/>
<gene>
    <name evidence="1" type="ORF">MSVAZ_3156</name>
</gene>
<reference evidence="1 2" key="1">
    <citation type="submission" date="2014-07" db="EMBL/GenBank/DDBJ databases">
        <title>Methanogenic archaea and the global carbon cycle.</title>
        <authorList>
            <person name="Henriksen J.R."/>
            <person name="Luke J."/>
            <person name="Reinhart S."/>
            <person name="Benedict M.N."/>
            <person name="Youngblut N.D."/>
            <person name="Metcalf M.E."/>
            <person name="Whitaker R.J."/>
            <person name="Metcalf W.W."/>
        </authorList>
    </citation>
    <scope>NUCLEOTIDE SEQUENCE [LARGE SCALE GENOMIC DNA]</scope>
    <source>
        <strain evidence="1 2">Z-761</strain>
    </source>
</reference>
<protein>
    <submittedName>
        <fullName evidence="1">Uncharacterized protein</fullName>
    </submittedName>
</protein>
<proteinExistence type="predicted"/>
<dbReference type="Proteomes" id="UP000033096">
    <property type="component" value="Chromosome"/>
</dbReference>
<dbReference type="PATRIC" id="fig|1434123.4.peg.3875"/>
<evidence type="ECO:0000313" key="1">
    <source>
        <dbReference type="EMBL" id="AKB45425.1"/>
    </source>
</evidence>
<dbReference type="AlphaFoldDB" id="A0A0E3Q8I4"/>
<name>A0A0E3Q8I4_9EURY</name>
<evidence type="ECO:0000313" key="2">
    <source>
        <dbReference type="Proteomes" id="UP000033096"/>
    </source>
</evidence>
<sequence length="58" mass="6802">MRLYCTHFNFCRGHGGLKYKDERGVECKNTPAREAGIVDSRWTLKELLTFRYFKTSIG</sequence>
<dbReference type="KEGG" id="mvc:MSVAZ_3156"/>
<keyword evidence="2" id="KW-1185">Reference proteome</keyword>